<evidence type="ECO:0000313" key="7">
    <source>
        <dbReference type="EMBL" id="NKQ55848.1"/>
    </source>
</evidence>
<comment type="caution">
    <text evidence="7">The sequence shown here is derived from an EMBL/GenBank/DDBJ whole genome shotgun (WGS) entry which is preliminary data.</text>
</comment>
<feature type="domain" description="Ketopantoate reductase N-terminal" evidence="5">
    <location>
        <begin position="3"/>
        <end position="133"/>
    </location>
</feature>
<evidence type="ECO:0000313" key="8">
    <source>
        <dbReference type="Proteomes" id="UP000715441"/>
    </source>
</evidence>
<protein>
    <recommendedName>
        <fullName evidence="4">2-dehydropantoate 2-reductase</fullName>
        <ecNumber evidence="4">1.1.1.169</ecNumber>
    </recommendedName>
    <alternativeName>
        <fullName evidence="4">Ketopantoate reductase</fullName>
    </alternativeName>
</protein>
<keyword evidence="4" id="KW-0566">Pantothenate biosynthesis</keyword>
<dbReference type="InterPro" id="IPR013328">
    <property type="entry name" value="6PGD_dom2"/>
</dbReference>
<sequence length="287" mass="30553">MTVAVVGMGAVGTALAGALAEAGHRILACGSKPLERIEIIDHDGTRQYPVRWLASAEQAEPVEWVVLATKMHQTASAEPWLRALTSRHTRVVAAQNGVDHVDRVGPLVAGAVVPALVYINAERTGPGQVRARHTDRDLVVPGDDDGRATAELFATSGLRVEADPDFRTAAWLKLLTNVVANPITALTGRRVEVLREPEVATLAEKLLRETVAVGRAEGASLTEQDADKALSWLRGIAPDSTSSMLQDRKAGRTLEYDGLTGAVVRLGDKHGLPVEANRALLALLSAL</sequence>
<feature type="domain" description="Ketopantoate reductase C-terminal" evidence="6">
    <location>
        <begin position="165"/>
        <end position="286"/>
    </location>
</feature>
<dbReference type="EC" id="1.1.1.169" evidence="4"/>
<dbReference type="PANTHER" id="PTHR21708:SF26">
    <property type="entry name" value="2-DEHYDROPANTOATE 2-REDUCTASE"/>
    <property type="match status" value="1"/>
</dbReference>
<name>A0ABX1J7R8_9PSEU</name>
<dbReference type="SUPFAM" id="SSF51735">
    <property type="entry name" value="NAD(P)-binding Rossmann-fold domains"/>
    <property type="match status" value="1"/>
</dbReference>
<organism evidence="7 8">
    <name type="scientific">Amycolatopsis acididurans</name>
    <dbReference type="NCBI Taxonomy" id="2724524"/>
    <lineage>
        <taxon>Bacteria</taxon>
        <taxon>Bacillati</taxon>
        <taxon>Actinomycetota</taxon>
        <taxon>Actinomycetes</taxon>
        <taxon>Pseudonocardiales</taxon>
        <taxon>Pseudonocardiaceae</taxon>
        <taxon>Amycolatopsis</taxon>
    </lineage>
</organism>
<keyword evidence="3 4" id="KW-0560">Oxidoreductase</keyword>
<evidence type="ECO:0000256" key="4">
    <source>
        <dbReference type="RuleBase" id="RU362068"/>
    </source>
</evidence>
<keyword evidence="2 4" id="KW-0521">NADP</keyword>
<gene>
    <name evidence="7" type="ORF">HFP15_23515</name>
</gene>
<dbReference type="InterPro" id="IPR013752">
    <property type="entry name" value="KPA_reductase"/>
</dbReference>
<keyword evidence="8" id="KW-1185">Reference proteome</keyword>
<dbReference type="InterPro" id="IPR013332">
    <property type="entry name" value="KPR_N"/>
</dbReference>
<accession>A0ABX1J7R8</accession>
<dbReference type="InterPro" id="IPR036291">
    <property type="entry name" value="NAD(P)-bd_dom_sf"/>
</dbReference>
<dbReference type="EMBL" id="JAAXLS010000018">
    <property type="protein sequence ID" value="NKQ55848.1"/>
    <property type="molecule type" value="Genomic_DNA"/>
</dbReference>
<proteinExistence type="inferred from homology"/>
<dbReference type="InterPro" id="IPR008927">
    <property type="entry name" value="6-PGluconate_DH-like_C_sf"/>
</dbReference>
<dbReference type="SUPFAM" id="SSF48179">
    <property type="entry name" value="6-phosphogluconate dehydrogenase C-terminal domain-like"/>
    <property type="match status" value="1"/>
</dbReference>
<evidence type="ECO:0000256" key="3">
    <source>
        <dbReference type="ARBA" id="ARBA00023002"/>
    </source>
</evidence>
<dbReference type="GO" id="GO:0008677">
    <property type="term" value="F:2-dehydropantoate 2-reductase activity"/>
    <property type="evidence" value="ECO:0007669"/>
    <property type="project" value="UniProtKB-EC"/>
</dbReference>
<comment type="catalytic activity">
    <reaction evidence="4">
        <text>(R)-pantoate + NADP(+) = 2-dehydropantoate + NADPH + H(+)</text>
        <dbReference type="Rhea" id="RHEA:16233"/>
        <dbReference type="ChEBI" id="CHEBI:11561"/>
        <dbReference type="ChEBI" id="CHEBI:15378"/>
        <dbReference type="ChEBI" id="CHEBI:15980"/>
        <dbReference type="ChEBI" id="CHEBI:57783"/>
        <dbReference type="ChEBI" id="CHEBI:58349"/>
        <dbReference type="EC" id="1.1.1.169"/>
    </reaction>
</comment>
<dbReference type="PANTHER" id="PTHR21708">
    <property type="entry name" value="PROBABLE 2-DEHYDROPANTOATE 2-REDUCTASE"/>
    <property type="match status" value="1"/>
</dbReference>
<reference evidence="7 8" key="1">
    <citation type="submission" date="2020-04" db="EMBL/GenBank/DDBJ databases">
        <title>Novel species.</title>
        <authorList>
            <person name="Teo W.F.A."/>
            <person name="Lipun K."/>
            <person name="Srisuk N."/>
            <person name="Duangmal K."/>
        </authorList>
    </citation>
    <scope>NUCLEOTIDE SEQUENCE [LARGE SCALE GENOMIC DNA]</scope>
    <source>
        <strain evidence="7 8">K13G38</strain>
    </source>
</reference>
<dbReference type="NCBIfam" id="TIGR00745">
    <property type="entry name" value="apbA_panE"/>
    <property type="match status" value="1"/>
</dbReference>
<evidence type="ECO:0000259" key="5">
    <source>
        <dbReference type="Pfam" id="PF02558"/>
    </source>
</evidence>
<comment type="pathway">
    <text evidence="4">Cofactor biosynthesis; (R)-pantothenate biosynthesis; (R)-pantoate from 3-methyl-2-oxobutanoate: step 2/2.</text>
</comment>
<dbReference type="InterPro" id="IPR051402">
    <property type="entry name" value="KPR-Related"/>
</dbReference>
<evidence type="ECO:0000256" key="1">
    <source>
        <dbReference type="ARBA" id="ARBA00007870"/>
    </source>
</evidence>
<dbReference type="NCBIfam" id="NF005091">
    <property type="entry name" value="PRK06522.2-2"/>
    <property type="match status" value="1"/>
</dbReference>
<dbReference type="RefSeq" id="WP_168518896.1">
    <property type="nucleotide sequence ID" value="NZ_JAAXLS010000018.1"/>
</dbReference>
<comment type="similarity">
    <text evidence="1 4">Belongs to the ketopantoate reductase family.</text>
</comment>
<evidence type="ECO:0000259" key="6">
    <source>
        <dbReference type="Pfam" id="PF08546"/>
    </source>
</evidence>
<dbReference type="Gene3D" id="3.40.50.720">
    <property type="entry name" value="NAD(P)-binding Rossmann-like Domain"/>
    <property type="match status" value="1"/>
</dbReference>
<comment type="function">
    <text evidence="4">Catalyzes the NADPH-dependent reduction of ketopantoate into pantoic acid.</text>
</comment>
<dbReference type="Pfam" id="PF02558">
    <property type="entry name" value="ApbA"/>
    <property type="match status" value="1"/>
</dbReference>
<dbReference type="Pfam" id="PF08546">
    <property type="entry name" value="ApbA_C"/>
    <property type="match status" value="1"/>
</dbReference>
<dbReference type="Proteomes" id="UP000715441">
    <property type="component" value="Unassembled WGS sequence"/>
</dbReference>
<dbReference type="InterPro" id="IPR003710">
    <property type="entry name" value="ApbA"/>
</dbReference>
<dbReference type="Gene3D" id="1.10.1040.10">
    <property type="entry name" value="N-(1-d-carboxylethyl)-l-norvaline Dehydrogenase, domain 2"/>
    <property type="match status" value="1"/>
</dbReference>
<evidence type="ECO:0000256" key="2">
    <source>
        <dbReference type="ARBA" id="ARBA00022857"/>
    </source>
</evidence>